<dbReference type="Gene3D" id="1.25.10.10">
    <property type="entry name" value="Leucine-rich Repeat Variant"/>
    <property type="match status" value="1"/>
</dbReference>
<name>A0A382BHG3_9ZZZZ</name>
<feature type="compositionally biased region" description="Basic and acidic residues" evidence="1">
    <location>
        <begin position="486"/>
        <end position="525"/>
    </location>
</feature>
<organism evidence="3">
    <name type="scientific">marine metagenome</name>
    <dbReference type="NCBI Taxonomy" id="408172"/>
    <lineage>
        <taxon>unclassified sequences</taxon>
        <taxon>metagenomes</taxon>
        <taxon>ecological metagenomes</taxon>
    </lineage>
</organism>
<dbReference type="AlphaFoldDB" id="A0A382BHG3"/>
<accession>A0A382BHG3</accession>
<dbReference type="Pfam" id="PF07693">
    <property type="entry name" value="KAP_NTPase"/>
    <property type="match status" value="1"/>
</dbReference>
<dbReference type="EMBL" id="UINC01029843">
    <property type="protein sequence ID" value="SVB13268.1"/>
    <property type="molecule type" value="Genomic_DNA"/>
</dbReference>
<reference evidence="3" key="1">
    <citation type="submission" date="2018-05" db="EMBL/GenBank/DDBJ databases">
        <authorList>
            <person name="Lanie J.A."/>
            <person name="Ng W.-L."/>
            <person name="Kazmierczak K.M."/>
            <person name="Andrzejewski T.M."/>
            <person name="Davidsen T.M."/>
            <person name="Wayne K.J."/>
            <person name="Tettelin H."/>
            <person name="Glass J.I."/>
            <person name="Rusch D."/>
            <person name="Podicherti R."/>
            <person name="Tsui H.-C.T."/>
            <person name="Winkler M.E."/>
        </authorList>
    </citation>
    <scope>NUCLEOTIDE SEQUENCE</scope>
</reference>
<dbReference type="InterPro" id="IPR011646">
    <property type="entry name" value="KAP_P-loop"/>
</dbReference>
<feature type="region of interest" description="Disordered" evidence="1">
    <location>
        <begin position="473"/>
        <end position="525"/>
    </location>
</feature>
<evidence type="ECO:0000259" key="2">
    <source>
        <dbReference type="Pfam" id="PF07693"/>
    </source>
</evidence>
<gene>
    <name evidence="3" type="ORF">METZ01_LOCUS166122</name>
</gene>
<dbReference type="InterPro" id="IPR011989">
    <property type="entry name" value="ARM-like"/>
</dbReference>
<proteinExistence type="predicted"/>
<sequence>MTTATTAKIITLAGNPNPPSLVALYGGSLGERKTTLADLENDLYAAGLSVIDFNSRRFLSESDLSQPLIQQIVTELKSNQDTTGATADLVNRINESAPATIATHLTSENRIELIHQFDSSLKRLAAISLQKKPLVIIVQGLERAPTGSFISISEFIANYLNIHKFMFVISIGEEILQKELTSSNSPMSPDDFLEDVFSAIVTFDEMAVEPPTPVQDNEDLFVPPVGLEVESGAEIARRKTRKIAPKAGGLPQSRIFKVRELTGKHAKIKKGTAPKKKVIKRKKKTAAKPKLFKPVPKEEPSKIESFMKPVLNGDLLTAKKFWSKANELNYSEFTEVVKRITEETENHDSRIRATAVTALASLANGVSWEMPPEVMDRALILTGDGSKEVRDAAADAIKEMSGAGVETVPQFKPSVAPEVPQNSSNMELGELDTDAMLGKGNNSIGSLSIGTGSGGVKMMGGADEVASSATTFEMSKEVPSFPTEDAPPKFKAAEDKPPKFKAAEDKPPKFKAVDKKKPEFKIARK</sequence>
<dbReference type="SUPFAM" id="SSF48371">
    <property type="entry name" value="ARM repeat"/>
    <property type="match status" value="1"/>
</dbReference>
<evidence type="ECO:0000256" key="1">
    <source>
        <dbReference type="SAM" id="MobiDB-lite"/>
    </source>
</evidence>
<protein>
    <recommendedName>
        <fullName evidence="2">KAP NTPase domain-containing protein</fullName>
    </recommendedName>
</protein>
<dbReference type="InterPro" id="IPR016024">
    <property type="entry name" value="ARM-type_fold"/>
</dbReference>
<evidence type="ECO:0000313" key="3">
    <source>
        <dbReference type="EMBL" id="SVB13268.1"/>
    </source>
</evidence>
<feature type="domain" description="KAP NTPase" evidence="2">
    <location>
        <begin position="100"/>
        <end position="191"/>
    </location>
</feature>